<keyword evidence="2" id="KW-1185">Reference proteome</keyword>
<proteinExistence type="predicted"/>
<reference evidence="1 2" key="1">
    <citation type="submission" date="2019-07" db="EMBL/GenBank/DDBJ databases">
        <title>New species of Amycolatopsis and Streptomyces.</title>
        <authorList>
            <person name="Duangmal K."/>
            <person name="Teo W.F.A."/>
            <person name="Lipun K."/>
        </authorList>
    </citation>
    <scope>NUCLEOTIDE SEQUENCE [LARGE SCALE GENOMIC DNA]</scope>
    <source>
        <strain evidence="1 2">NBRC 109810</strain>
    </source>
</reference>
<dbReference type="Proteomes" id="UP000325849">
    <property type="component" value="Unassembled WGS sequence"/>
</dbReference>
<gene>
    <name evidence="1" type="ORF">FNH09_00585</name>
</gene>
<evidence type="ECO:0000313" key="2">
    <source>
        <dbReference type="Proteomes" id="UP000325849"/>
    </source>
</evidence>
<dbReference type="RefSeq" id="WP_162467918.1">
    <property type="nucleotide sequence ID" value="NZ_JBHJTU010000009.1"/>
</dbReference>
<name>A0A5N8V7D1_9ACTN</name>
<dbReference type="EMBL" id="VJZD01000001">
    <property type="protein sequence ID" value="MPY29885.1"/>
    <property type="molecule type" value="Genomic_DNA"/>
</dbReference>
<evidence type="ECO:0000313" key="1">
    <source>
        <dbReference type="EMBL" id="MPY29885.1"/>
    </source>
</evidence>
<protein>
    <submittedName>
        <fullName evidence="1">Uncharacterized protein</fullName>
    </submittedName>
</protein>
<sequence length="75" mass="8160">MGYELRAQYAEGASPSSAGPLLEIWHMTEEGETQALCGRRLDPAAWTQPSTAWGTPAADPFCRECGVRYLRMGVG</sequence>
<comment type="caution">
    <text evidence="1">The sequence shown here is derived from an EMBL/GenBank/DDBJ whole genome shotgun (WGS) entry which is preliminary data.</text>
</comment>
<organism evidence="1 2">
    <name type="scientific">Streptomyces adustus</name>
    <dbReference type="NCBI Taxonomy" id="1609272"/>
    <lineage>
        <taxon>Bacteria</taxon>
        <taxon>Bacillati</taxon>
        <taxon>Actinomycetota</taxon>
        <taxon>Actinomycetes</taxon>
        <taxon>Kitasatosporales</taxon>
        <taxon>Streptomycetaceae</taxon>
        <taxon>Streptomyces</taxon>
    </lineage>
</organism>
<accession>A0A5N8V7D1</accession>
<dbReference type="AlphaFoldDB" id="A0A5N8V7D1"/>